<gene>
    <name evidence="1" type="ORF">GCM10007857_57250</name>
</gene>
<accession>A0ABQ6BA83</accession>
<evidence type="ECO:0008006" key="3">
    <source>
        <dbReference type="Google" id="ProtNLM"/>
    </source>
</evidence>
<keyword evidence="2" id="KW-1185">Reference proteome</keyword>
<dbReference type="Proteomes" id="UP001156905">
    <property type="component" value="Unassembled WGS sequence"/>
</dbReference>
<reference evidence="2" key="1">
    <citation type="journal article" date="2019" name="Int. J. Syst. Evol. Microbiol.">
        <title>The Global Catalogue of Microorganisms (GCM) 10K type strain sequencing project: providing services to taxonomists for standard genome sequencing and annotation.</title>
        <authorList>
            <consortium name="The Broad Institute Genomics Platform"/>
            <consortium name="The Broad Institute Genome Sequencing Center for Infectious Disease"/>
            <person name="Wu L."/>
            <person name="Ma J."/>
        </authorList>
    </citation>
    <scope>NUCLEOTIDE SEQUENCE [LARGE SCALE GENOMIC DNA]</scope>
    <source>
        <strain evidence="2">NBRC 102520</strain>
    </source>
</reference>
<evidence type="ECO:0000313" key="2">
    <source>
        <dbReference type="Proteomes" id="UP001156905"/>
    </source>
</evidence>
<protein>
    <recommendedName>
        <fullName evidence="3">Transposase DDE domain-containing protein</fullName>
    </recommendedName>
</protein>
<organism evidence="1 2">
    <name type="scientific">Bradyrhizobium iriomotense</name>
    <dbReference type="NCBI Taxonomy" id="441950"/>
    <lineage>
        <taxon>Bacteria</taxon>
        <taxon>Pseudomonadati</taxon>
        <taxon>Pseudomonadota</taxon>
        <taxon>Alphaproteobacteria</taxon>
        <taxon>Hyphomicrobiales</taxon>
        <taxon>Nitrobacteraceae</taxon>
        <taxon>Bradyrhizobium</taxon>
    </lineage>
</organism>
<comment type="caution">
    <text evidence="1">The sequence shown here is derived from an EMBL/GenBank/DDBJ whole genome shotgun (WGS) entry which is preliminary data.</text>
</comment>
<name>A0ABQ6BA83_9BRAD</name>
<dbReference type="EMBL" id="BSOW01000023">
    <property type="protein sequence ID" value="GLR89012.1"/>
    <property type="molecule type" value="Genomic_DNA"/>
</dbReference>
<sequence length="59" mass="6620">MGACAGFEARNVFADLVEDGAQERGRCWIEHGRPPKEKQSYRNRRGAEFNIVKAAQNLA</sequence>
<proteinExistence type="predicted"/>
<evidence type="ECO:0000313" key="1">
    <source>
        <dbReference type="EMBL" id="GLR89012.1"/>
    </source>
</evidence>